<feature type="chain" id="PRO_5043140562" evidence="6">
    <location>
        <begin position="26"/>
        <end position="151"/>
    </location>
</feature>
<dbReference type="InterPro" id="IPR027417">
    <property type="entry name" value="P-loop_NTPase"/>
</dbReference>
<dbReference type="Gene3D" id="3.40.50.300">
    <property type="entry name" value="P-loop containing nucleotide triphosphate hydrolases"/>
    <property type="match status" value="1"/>
</dbReference>
<dbReference type="GO" id="GO:0007031">
    <property type="term" value="P:peroxisome organization"/>
    <property type="evidence" value="ECO:0007669"/>
    <property type="project" value="TreeGrafter"/>
</dbReference>
<reference evidence="10" key="1">
    <citation type="submission" date="2016-06" db="UniProtKB">
        <authorList>
            <consortium name="WormBaseParasite"/>
        </authorList>
    </citation>
    <scope>IDENTIFICATION</scope>
</reference>
<evidence type="ECO:0000313" key="9">
    <source>
        <dbReference type="Proteomes" id="UP000279833"/>
    </source>
</evidence>
<evidence type="ECO:0000256" key="5">
    <source>
        <dbReference type="ARBA" id="ARBA00023136"/>
    </source>
</evidence>
<organism evidence="10">
    <name type="scientific">Schistosoma curassoni</name>
    <dbReference type="NCBI Taxonomy" id="6186"/>
    <lineage>
        <taxon>Eukaryota</taxon>
        <taxon>Metazoa</taxon>
        <taxon>Spiralia</taxon>
        <taxon>Lophotrochozoa</taxon>
        <taxon>Platyhelminthes</taxon>
        <taxon>Trematoda</taxon>
        <taxon>Digenea</taxon>
        <taxon>Strigeidida</taxon>
        <taxon>Schistosomatoidea</taxon>
        <taxon>Schistosomatidae</taxon>
        <taxon>Schistosoma</taxon>
    </lineage>
</organism>
<keyword evidence="9" id="KW-1185">Reference proteome</keyword>
<dbReference type="SUPFAM" id="SSF52540">
    <property type="entry name" value="P-loop containing nucleoside triphosphate hydrolases"/>
    <property type="match status" value="1"/>
</dbReference>
<keyword evidence="2" id="KW-0813">Transport</keyword>
<dbReference type="PANTHER" id="PTHR11384">
    <property type="entry name" value="ATP-BINDING CASSETTE, SUB-FAMILY D MEMBER"/>
    <property type="match status" value="1"/>
</dbReference>
<evidence type="ECO:0000259" key="7">
    <source>
        <dbReference type="Pfam" id="PF00005"/>
    </source>
</evidence>
<accession>A0A183JGV2</accession>
<evidence type="ECO:0000256" key="2">
    <source>
        <dbReference type="ARBA" id="ARBA00022448"/>
    </source>
</evidence>
<dbReference type="GO" id="GO:0005524">
    <property type="term" value="F:ATP binding"/>
    <property type="evidence" value="ECO:0007669"/>
    <property type="project" value="InterPro"/>
</dbReference>
<protein>
    <submittedName>
        <fullName evidence="10">ABC transporter domain-containing protein</fullName>
    </submittedName>
</protein>
<gene>
    <name evidence="8" type="ORF">SCUD_LOCUS1925</name>
</gene>
<dbReference type="GO" id="GO:0006635">
    <property type="term" value="P:fatty acid beta-oxidation"/>
    <property type="evidence" value="ECO:0007669"/>
    <property type="project" value="TreeGrafter"/>
</dbReference>
<keyword evidence="5" id="KW-0472">Membrane</keyword>
<keyword evidence="6" id="KW-0732">Signal</keyword>
<dbReference type="AlphaFoldDB" id="A0A183JGV2"/>
<dbReference type="PANTHER" id="PTHR11384:SF59">
    <property type="entry name" value="LYSOSOMAL COBALAMIN TRANSPORTER ABCD4"/>
    <property type="match status" value="1"/>
</dbReference>
<dbReference type="Proteomes" id="UP000279833">
    <property type="component" value="Unassembled WGS sequence"/>
</dbReference>
<proteinExistence type="inferred from homology"/>
<dbReference type="GO" id="GO:0042760">
    <property type="term" value="P:very long-chain fatty acid catabolic process"/>
    <property type="evidence" value="ECO:0007669"/>
    <property type="project" value="TreeGrafter"/>
</dbReference>
<comment type="similarity">
    <text evidence="1">Belongs to the ABC transporter superfamily. ABCD family. Peroxisomal fatty acyl CoA transporter (TC 3.A.1.203) subfamily.</text>
</comment>
<evidence type="ECO:0000313" key="10">
    <source>
        <dbReference type="WBParaSite" id="SCUD_0000192401-mRNA-1"/>
    </source>
</evidence>
<keyword evidence="3" id="KW-0812">Transmembrane</keyword>
<dbReference type="STRING" id="6186.A0A183JGV2"/>
<dbReference type="InterPro" id="IPR003439">
    <property type="entry name" value="ABC_transporter-like_ATP-bd"/>
</dbReference>
<evidence type="ECO:0000313" key="8">
    <source>
        <dbReference type="EMBL" id="VDO70960.1"/>
    </source>
</evidence>
<dbReference type="GO" id="GO:0015910">
    <property type="term" value="P:long-chain fatty acid import into peroxisome"/>
    <property type="evidence" value="ECO:0007669"/>
    <property type="project" value="TreeGrafter"/>
</dbReference>
<dbReference type="Pfam" id="PF00005">
    <property type="entry name" value="ABC_tran"/>
    <property type="match status" value="1"/>
</dbReference>
<name>A0A183JGV2_9TREM</name>
<dbReference type="GO" id="GO:0005778">
    <property type="term" value="C:peroxisomal membrane"/>
    <property type="evidence" value="ECO:0007669"/>
    <property type="project" value="TreeGrafter"/>
</dbReference>
<dbReference type="GO" id="GO:0042626">
    <property type="term" value="F:ATPase-coupled transmembrane transporter activity"/>
    <property type="evidence" value="ECO:0007669"/>
    <property type="project" value="TreeGrafter"/>
</dbReference>
<sequence>MNIFFNLSKLFLFIDLCLTIKKHEALLITGPSGVGKTALFRVLAGLWPGNNNAINSLYHFYQSDNFRVVFIPQVLYIPWMTIQLNNEFYKLLTSLHCFMMASNSLILSNFRRELHLCYLLLNIAYSFDSQSTGGLDSRKQCLNFVKLPIFE</sequence>
<evidence type="ECO:0000256" key="3">
    <source>
        <dbReference type="ARBA" id="ARBA00022692"/>
    </source>
</evidence>
<feature type="domain" description="ABC transporter" evidence="7">
    <location>
        <begin position="16"/>
        <end position="74"/>
    </location>
</feature>
<dbReference type="GO" id="GO:0005324">
    <property type="term" value="F:long-chain fatty acid transmembrane transporter activity"/>
    <property type="evidence" value="ECO:0007669"/>
    <property type="project" value="TreeGrafter"/>
</dbReference>
<evidence type="ECO:0000256" key="4">
    <source>
        <dbReference type="ARBA" id="ARBA00022989"/>
    </source>
</evidence>
<dbReference type="InterPro" id="IPR050835">
    <property type="entry name" value="ABC_transporter_sub-D"/>
</dbReference>
<reference evidence="8 9" key="2">
    <citation type="submission" date="2018-11" db="EMBL/GenBank/DDBJ databases">
        <authorList>
            <consortium name="Pathogen Informatics"/>
        </authorList>
    </citation>
    <scope>NUCLEOTIDE SEQUENCE [LARGE SCALE GENOMIC DNA]</scope>
    <source>
        <strain evidence="8">Dakar</strain>
        <strain evidence="9">Dakar, Senegal</strain>
    </source>
</reference>
<dbReference type="EMBL" id="UZAK01001701">
    <property type="protein sequence ID" value="VDO70960.1"/>
    <property type="molecule type" value="Genomic_DNA"/>
</dbReference>
<feature type="signal peptide" evidence="6">
    <location>
        <begin position="1"/>
        <end position="25"/>
    </location>
</feature>
<dbReference type="WBParaSite" id="SCUD_0000192401-mRNA-1">
    <property type="protein sequence ID" value="SCUD_0000192401-mRNA-1"/>
    <property type="gene ID" value="SCUD_0000192401"/>
</dbReference>
<dbReference type="GO" id="GO:0016887">
    <property type="term" value="F:ATP hydrolysis activity"/>
    <property type="evidence" value="ECO:0007669"/>
    <property type="project" value="InterPro"/>
</dbReference>
<keyword evidence="4" id="KW-1133">Transmembrane helix</keyword>
<evidence type="ECO:0000256" key="6">
    <source>
        <dbReference type="SAM" id="SignalP"/>
    </source>
</evidence>
<evidence type="ECO:0000256" key="1">
    <source>
        <dbReference type="ARBA" id="ARBA00008575"/>
    </source>
</evidence>